<dbReference type="InterPro" id="IPR050090">
    <property type="entry name" value="Tyrosine_recombinase_XerCD"/>
</dbReference>
<evidence type="ECO:0000259" key="5">
    <source>
        <dbReference type="PROSITE" id="PS51898"/>
    </source>
</evidence>
<dbReference type="Proteomes" id="UP000196082">
    <property type="component" value="Unassembled WGS sequence"/>
</dbReference>
<feature type="domain" description="Tyr recombinase" evidence="5">
    <location>
        <begin position="190"/>
        <end position="402"/>
    </location>
</feature>
<comment type="similarity">
    <text evidence="1">Belongs to the 'phage' integrase family.</text>
</comment>
<reference evidence="6 7" key="1">
    <citation type="submission" date="2017-05" db="EMBL/GenBank/DDBJ databases">
        <title>Whole genome sequence of Pseudomonas putida isolate 1312 commercialized as a biostimulant.</title>
        <authorList>
            <person name="Crovadore J."/>
            <person name="Blanc P."/>
            <person name="Chablais R."/>
            <person name="Cochard B."/>
            <person name="Grizard D."/>
            <person name="Lefort F."/>
        </authorList>
    </citation>
    <scope>NUCLEOTIDE SEQUENCE [LARGE SCALE GENOMIC DNA]</scope>
    <source>
        <strain evidence="6 7">1312</strain>
    </source>
</reference>
<accession>A0A1Y3KG47</accession>
<proteinExistence type="inferred from homology"/>
<dbReference type="Gene3D" id="1.10.443.10">
    <property type="entry name" value="Intergrase catalytic core"/>
    <property type="match status" value="1"/>
</dbReference>
<organism evidence="6 7">
    <name type="scientific">Pseudomonas putida</name>
    <name type="common">Arthrobacter siderocapsulatus</name>
    <dbReference type="NCBI Taxonomy" id="303"/>
    <lineage>
        <taxon>Bacteria</taxon>
        <taxon>Pseudomonadati</taxon>
        <taxon>Pseudomonadota</taxon>
        <taxon>Gammaproteobacteria</taxon>
        <taxon>Pseudomonadales</taxon>
        <taxon>Pseudomonadaceae</taxon>
        <taxon>Pseudomonas</taxon>
    </lineage>
</organism>
<dbReference type="AlphaFoldDB" id="A0A1Y3KG47"/>
<dbReference type="PANTHER" id="PTHR30349:SF41">
    <property type="entry name" value="INTEGRASE_RECOMBINASE PROTEIN MJ0367-RELATED"/>
    <property type="match status" value="1"/>
</dbReference>
<protein>
    <recommendedName>
        <fullName evidence="5">Tyr recombinase domain-containing protein</fullName>
    </recommendedName>
</protein>
<evidence type="ECO:0000313" key="7">
    <source>
        <dbReference type="Proteomes" id="UP000196082"/>
    </source>
</evidence>
<keyword evidence="4" id="KW-0233">DNA recombination</keyword>
<dbReference type="GO" id="GO:0015074">
    <property type="term" value="P:DNA integration"/>
    <property type="evidence" value="ECO:0007669"/>
    <property type="project" value="UniProtKB-KW"/>
</dbReference>
<evidence type="ECO:0000256" key="4">
    <source>
        <dbReference type="ARBA" id="ARBA00023172"/>
    </source>
</evidence>
<dbReference type="PROSITE" id="PS51898">
    <property type="entry name" value="TYR_RECOMBINASE"/>
    <property type="match status" value="1"/>
</dbReference>
<dbReference type="PANTHER" id="PTHR30349">
    <property type="entry name" value="PHAGE INTEGRASE-RELATED"/>
    <property type="match status" value="1"/>
</dbReference>
<dbReference type="CDD" id="cd00397">
    <property type="entry name" value="DNA_BRE_C"/>
    <property type="match status" value="1"/>
</dbReference>
<name>A0A1Y3KG47_PSEPU</name>
<evidence type="ECO:0000256" key="1">
    <source>
        <dbReference type="ARBA" id="ARBA00008857"/>
    </source>
</evidence>
<comment type="caution">
    <text evidence="6">The sequence shown here is derived from an EMBL/GenBank/DDBJ whole genome shotgun (WGS) entry which is preliminary data.</text>
</comment>
<dbReference type="Pfam" id="PF00589">
    <property type="entry name" value="Phage_integrase"/>
    <property type="match status" value="1"/>
</dbReference>
<dbReference type="SUPFAM" id="SSF56349">
    <property type="entry name" value="DNA breaking-rejoining enzymes"/>
    <property type="match status" value="1"/>
</dbReference>
<dbReference type="InterPro" id="IPR002104">
    <property type="entry name" value="Integrase_catalytic"/>
</dbReference>
<dbReference type="InterPro" id="IPR011010">
    <property type="entry name" value="DNA_brk_join_enz"/>
</dbReference>
<keyword evidence="2" id="KW-0229">DNA integration</keyword>
<evidence type="ECO:0000256" key="3">
    <source>
        <dbReference type="ARBA" id="ARBA00023125"/>
    </source>
</evidence>
<dbReference type="GO" id="GO:0003677">
    <property type="term" value="F:DNA binding"/>
    <property type="evidence" value="ECO:0007669"/>
    <property type="project" value="UniProtKB-KW"/>
</dbReference>
<dbReference type="GO" id="GO:0006310">
    <property type="term" value="P:DNA recombination"/>
    <property type="evidence" value="ECO:0007669"/>
    <property type="project" value="UniProtKB-KW"/>
</dbReference>
<dbReference type="InterPro" id="IPR013762">
    <property type="entry name" value="Integrase-like_cat_sf"/>
</dbReference>
<dbReference type="EMBL" id="NFSB01000089">
    <property type="protein sequence ID" value="OUM24655.1"/>
    <property type="molecule type" value="Genomic_DNA"/>
</dbReference>
<gene>
    <name evidence="6" type="ORF">B8W72_26155</name>
</gene>
<evidence type="ECO:0000256" key="2">
    <source>
        <dbReference type="ARBA" id="ARBA00022908"/>
    </source>
</evidence>
<sequence>MRPRQLVSVLSDVGFPTPSSKDQKKRTIVPYFPYVSWPDLRPCIAINSYLLYLFAEDGRKFSLFNKGGTLTTYAKELTHIVRYCHLNRIGFLGMTDTRFVGFYKYLSAQLGVAPEGRRSTNYVVRLLMRTLDFLEYVHVRFGGGKKMLIKTSRRDVKGRDGHTHSVWQHPCFPVLEDSNKRFPIGNDVIKKLKVGIPALWPSTNQKSYLLQRRKLTLISILEHLGCRRAEAAMIKVEELYKAFDMPYKTPLLKIPNVKGKRKFRYVPIRRAQLSQWIDYVETARFEVLDRLGADDNGYLFVSHVSGDPLSYDYITTEINELRRRLKIGEPCHPHLFRHRFITEIVKLLAIQYHSDTPERFKDLLISETRLLKDLREWVGHASVESLAIYVDHAYEELGGTDQIYDDVQRTLALDEGSERLDELARLYRAGELSETEWIFLCRECLEMTRVEISR</sequence>
<evidence type="ECO:0000313" key="6">
    <source>
        <dbReference type="EMBL" id="OUM24655.1"/>
    </source>
</evidence>
<keyword evidence="3" id="KW-0238">DNA-binding</keyword>